<feature type="region of interest" description="Disordered" evidence="3">
    <location>
        <begin position="82"/>
        <end position="101"/>
    </location>
</feature>
<keyword evidence="1" id="KW-0378">Hydrolase</keyword>
<dbReference type="CDD" id="cd18808">
    <property type="entry name" value="SF1_C_Upf1"/>
    <property type="match status" value="1"/>
</dbReference>
<sequence length="1531" mass="171807">MVALFVMANGTNLRAANLQPSALPQLPLASVCQDFVDGFCRRGDECTKNHDICAIPNETSESPVLVCPPNVLSLDARVSPRNSLPFDKDGPGHLSRFGPRHDNDHEDIQHIKILPTTDEILCWRKPYIPAKNQSAEHHLPCGQQRLLDVQFRQLRFDNVEPIIDSCYHASQQLTQLVSTPQVLDYDDRMSTPKGVRYSLFRDVAFEEQVMSFKDGITFRVSFACPKALRGLRLGPSKHLEEGMLVALVGLDEGNTLSTTFMVIQQRQTTFAMRPRTGNDFRASVVLSLADTSDTDAVRRLLYNSKGTKQERFSIVELPNVLYVGFYWTLTDLQKRSASDKNLAFIASIAPSTADSSPEVSMPEYANVENFAFQLNSLRKKGDATVPSSLTLRPRDVMSDHEAKVSAIDDLCRETTLDRGQATALCENLCRGFAFTQGPPGTGKTFLGVALTKVLLESRGHISRRPILVVCTTNHALDSFLRDIQQAGVTKFVRLGGNSKETWTKAFSLRAAARGLKKTTLEKSRESQAHRQVECLTTEGTCWCESLNADVLSWPAVRELLKSRYPAILERFTGLEKVDSSRLSDIRLARKAGGFAFEFWGTGGDINDLDQLLEKFSSMLGNQYEFQDDADDGDLRTKYRVLDNIALNAANTASSNPSSGCDVWKLPLQERQRLLNKWKEEIDPRTILDRTAEIHRRHQAAVSKRYKVYHDIDARCLQDQNIIAMTMTACATNSSMLNQLDLQTVICEEAGEVMEAQTLCTLFPSVKHAIFIGDPLQLRPQVNEPALSLETTIGASYRLDESLMERMMVPSTPGVQPIASSRLDLQRRMHPDIADLMRATLYPFLQDHEVARAREPVAGMLDRVWWLDHEMPEDTPNPGSSMAKSFSNAYEVEMVVGLVEYLINSNEYDYQDITILTPYNGQLAAFTHRLSGTCSLWLSDKDRESLLLEGLLGPEEVPFGARTDIGLASMLRLATIDNFQGEESKVVILSTVRSNVESRVGFLKTTNRINVGCSRAKNGFYIVGNATLMRAVPMWRQISLDLLAKERIGPAFRACCLRHPNKYYHVWSPEQCVAHPAAKSSIVVTIVLEFVTSVAIVPPVSSLAKGLVAMVAVHDHAAAYVTHVFRDLSQKTYMFLSCGHHFELEYLDRYIGLTNVYLLDTTGNIQKIACDTLDQVKKMISACPTCGKSCKNVRRYALHHHLVALDENIDRMHSKFSRKMNMFMEKLYDGKISLDKSFNDFRERLRPGPLAGRSNADLVRHRGSRLAEIQSSITYFKDHVVQLFEDDIAKLAEFLGISPVSAQQLPDINLCYRLRFEALVFRSRLIMLEEGHRMSGALRSMNDDSEHSTVLIRGLQSLTRDEAKIKIKALNSIITECETKNLKRLEAEVRLTQMCFHILLKDLGAASNLSVEASLRRTLSLCRAYPDTAGVLLMTYNAIKLVLNGERRHGNLYTQGSTRIWWNWPAHKVGNLKACVHGHQYSMSTWPGCPECGREVPSSPKPEPVDPKKFLKEDAFVTAMRTQTFSAASYRT</sequence>
<evidence type="ECO:0000313" key="5">
    <source>
        <dbReference type="EMBL" id="CAF9923535.1"/>
    </source>
</evidence>
<dbReference type="InterPro" id="IPR041679">
    <property type="entry name" value="DNA2/NAM7-like_C"/>
</dbReference>
<dbReference type="OrthoDB" id="2423195at2759"/>
<dbReference type="SUPFAM" id="SSF52540">
    <property type="entry name" value="P-loop containing nucleoside triphosphate hydrolases"/>
    <property type="match status" value="1"/>
</dbReference>
<proteinExistence type="predicted"/>
<feature type="domain" description="C3H1-type" evidence="4">
    <location>
        <begin position="31"/>
        <end position="53"/>
    </location>
</feature>
<dbReference type="GO" id="GO:0008270">
    <property type="term" value="F:zinc ion binding"/>
    <property type="evidence" value="ECO:0007669"/>
    <property type="project" value="UniProtKB-KW"/>
</dbReference>
<dbReference type="InterPro" id="IPR041677">
    <property type="entry name" value="DNA2/NAM7_AAA_11"/>
</dbReference>
<keyword evidence="2" id="KW-0479">Metal-binding</keyword>
<organism evidence="5 6">
    <name type="scientific">Alectoria fallacina</name>
    <dbReference type="NCBI Taxonomy" id="1903189"/>
    <lineage>
        <taxon>Eukaryota</taxon>
        <taxon>Fungi</taxon>
        <taxon>Dikarya</taxon>
        <taxon>Ascomycota</taxon>
        <taxon>Pezizomycotina</taxon>
        <taxon>Lecanoromycetes</taxon>
        <taxon>OSLEUM clade</taxon>
        <taxon>Lecanoromycetidae</taxon>
        <taxon>Lecanorales</taxon>
        <taxon>Lecanorineae</taxon>
        <taxon>Parmeliaceae</taxon>
        <taxon>Alectoria</taxon>
    </lineage>
</organism>
<accession>A0A8H3FH18</accession>
<gene>
    <name evidence="5" type="ORF">ALECFALPRED_002403</name>
</gene>
<dbReference type="PANTHER" id="PTHR10887:SF445">
    <property type="entry name" value="NFX1-TYPE ZINC FINGER-CONTAINING PROTEIN 1"/>
    <property type="match status" value="1"/>
</dbReference>
<name>A0A8H3FH18_9LECA</name>
<evidence type="ECO:0000256" key="3">
    <source>
        <dbReference type="SAM" id="MobiDB-lite"/>
    </source>
</evidence>
<evidence type="ECO:0000259" key="4">
    <source>
        <dbReference type="PROSITE" id="PS50103"/>
    </source>
</evidence>
<dbReference type="GO" id="GO:0004386">
    <property type="term" value="F:helicase activity"/>
    <property type="evidence" value="ECO:0007669"/>
    <property type="project" value="InterPro"/>
</dbReference>
<comment type="caution">
    <text evidence="5">The sequence shown here is derived from an EMBL/GenBank/DDBJ whole genome shotgun (WGS) entry which is preliminary data.</text>
</comment>
<dbReference type="Pfam" id="PF13086">
    <property type="entry name" value="AAA_11"/>
    <property type="match status" value="1"/>
</dbReference>
<evidence type="ECO:0000256" key="2">
    <source>
        <dbReference type="PROSITE-ProRule" id="PRU00723"/>
    </source>
</evidence>
<dbReference type="InterPro" id="IPR000571">
    <property type="entry name" value="Znf_CCCH"/>
</dbReference>
<keyword evidence="1" id="KW-0547">Nucleotide-binding</keyword>
<dbReference type="Gene3D" id="3.40.50.300">
    <property type="entry name" value="P-loop containing nucleotide triphosphate hydrolases"/>
    <property type="match status" value="2"/>
</dbReference>
<dbReference type="Pfam" id="PF13087">
    <property type="entry name" value="AAA_12"/>
    <property type="match status" value="1"/>
</dbReference>
<protein>
    <recommendedName>
        <fullName evidence="4">C3H1-type domain-containing protein</fullName>
    </recommendedName>
</protein>
<keyword evidence="1" id="KW-0347">Helicase</keyword>
<keyword evidence="2" id="KW-0862">Zinc</keyword>
<keyword evidence="2" id="KW-0863">Zinc-finger</keyword>
<reference evidence="5" key="1">
    <citation type="submission" date="2021-03" db="EMBL/GenBank/DDBJ databases">
        <authorList>
            <person name="Tagirdzhanova G."/>
        </authorList>
    </citation>
    <scope>NUCLEOTIDE SEQUENCE</scope>
</reference>
<evidence type="ECO:0000256" key="1">
    <source>
        <dbReference type="ARBA" id="ARBA00022806"/>
    </source>
</evidence>
<keyword evidence="1" id="KW-0067">ATP-binding</keyword>
<dbReference type="InterPro" id="IPR045055">
    <property type="entry name" value="DNA2/NAM7-like"/>
</dbReference>
<dbReference type="GO" id="GO:0031380">
    <property type="term" value="C:nuclear RNA-directed RNA polymerase complex"/>
    <property type="evidence" value="ECO:0007669"/>
    <property type="project" value="TreeGrafter"/>
</dbReference>
<keyword evidence="6" id="KW-1185">Reference proteome</keyword>
<dbReference type="EMBL" id="CAJPDR010000169">
    <property type="protein sequence ID" value="CAF9923535.1"/>
    <property type="molecule type" value="Genomic_DNA"/>
</dbReference>
<dbReference type="PROSITE" id="PS50103">
    <property type="entry name" value="ZF_C3H1"/>
    <property type="match status" value="1"/>
</dbReference>
<dbReference type="PANTHER" id="PTHR10887">
    <property type="entry name" value="DNA2/NAM7 HELICASE FAMILY"/>
    <property type="match status" value="1"/>
</dbReference>
<dbReference type="InterPro" id="IPR027417">
    <property type="entry name" value="P-loop_NTPase"/>
</dbReference>
<dbReference type="Proteomes" id="UP000664203">
    <property type="component" value="Unassembled WGS sequence"/>
</dbReference>
<dbReference type="InterPro" id="IPR047187">
    <property type="entry name" value="SF1_C_Upf1"/>
</dbReference>
<dbReference type="GO" id="GO:0031048">
    <property type="term" value="P:regulatory ncRNA-mediated heterochromatin formation"/>
    <property type="evidence" value="ECO:0007669"/>
    <property type="project" value="TreeGrafter"/>
</dbReference>
<dbReference type="PRINTS" id="PR00830">
    <property type="entry name" value="ENDOLAPTASE"/>
</dbReference>
<feature type="zinc finger region" description="C3H1-type" evidence="2">
    <location>
        <begin position="31"/>
        <end position="53"/>
    </location>
</feature>
<evidence type="ECO:0000313" key="6">
    <source>
        <dbReference type="Proteomes" id="UP000664203"/>
    </source>
</evidence>